<sequence>MEYGYDTNRCRKLGLEIERLVQAGYLKDYMDKENMHDRKKNTLTTTAPVGQNVDVFAWSACDLVGIDPSVVVHRLNLNPTFPPVKQKKRYFGLEKDKVIQEEGYHEIMLNPKDQKCYKPKLSGLHISNTTGVKYEREMKPHVNLNEVRRLAGRIAALSRFISRVTEHDLPFFKALRKQKTSLGMRHANKLSKI</sequence>
<dbReference type="SUPFAM" id="SSF56672">
    <property type="entry name" value="DNA/RNA polymerases"/>
    <property type="match status" value="1"/>
</dbReference>
<reference evidence="1" key="2">
    <citation type="journal article" date="2024" name="Plant">
        <title>Genomic evolution and insights into agronomic trait innovations of Sesamum species.</title>
        <authorList>
            <person name="Miao H."/>
            <person name="Wang L."/>
            <person name="Qu L."/>
            <person name="Liu H."/>
            <person name="Sun Y."/>
            <person name="Le M."/>
            <person name="Wang Q."/>
            <person name="Wei S."/>
            <person name="Zheng Y."/>
            <person name="Lin W."/>
            <person name="Duan Y."/>
            <person name="Cao H."/>
            <person name="Xiong S."/>
            <person name="Wang X."/>
            <person name="Wei L."/>
            <person name="Li C."/>
            <person name="Ma Q."/>
            <person name="Ju M."/>
            <person name="Zhao R."/>
            <person name="Li G."/>
            <person name="Mu C."/>
            <person name="Tian Q."/>
            <person name="Mei H."/>
            <person name="Zhang T."/>
            <person name="Gao T."/>
            <person name="Zhang H."/>
        </authorList>
    </citation>
    <scope>NUCLEOTIDE SEQUENCE</scope>
    <source>
        <strain evidence="1">KEN8</strain>
    </source>
</reference>
<evidence type="ECO:0000313" key="1">
    <source>
        <dbReference type="EMBL" id="KAL0396148.1"/>
    </source>
</evidence>
<organism evidence="1">
    <name type="scientific">Sesamum calycinum</name>
    <dbReference type="NCBI Taxonomy" id="2727403"/>
    <lineage>
        <taxon>Eukaryota</taxon>
        <taxon>Viridiplantae</taxon>
        <taxon>Streptophyta</taxon>
        <taxon>Embryophyta</taxon>
        <taxon>Tracheophyta</taxon>
        <taxon>Spermatophyta</taxon>
        <taxon>Magnoliopsida</taxon>
        <taxon>eudicotyledons</taxon>
        <taxon>Gunneridae</taxon>
        <taxon>Pentapetalae</taxon>
        <taxon>asterids</taxon>
        <taxon>lamiids</taxon>
        <taxon>Lamiales</taxon>
        <taxon>Pedaliaceae</taxon>
        <taxon>Sesamum</taxon>
    </lineage>
</organism>
<name>A0AAW2SUQ0_9LAMI</name>
<gene>
    <name evidence="1" type="ORF">Scaly_0063200</name>
</gene>
<protein>
    <submittedName>
        <fullName evidence="1">Uncharacterized protein</fullName>
    </submittedName>
</protein>
<dbReference type="InterPro" id="IPR043502">
    <property type="entry name" value="DNA/RNA_pol_sf"/>
</dbReference>
<dbReference type="AlphaFoldDB" id="A0AAW2SUQ0"/>
<reference evidence="1" key="1">
    <citation type="submission" date="2020-06" db="EMBL/GenBank/DDBJ databases">
        <authorList>
            <person name="Li T."/>
            <person name="Hu X."/>
            <person name="Zhang T."/>
            <person name="Song X."/>
            <person name="Zhang H."/>
            <person name="Dai N."/>
            <person name="Sheng W."/>
            <person name="Hou X."/>
            <person name="Wei L."/>
        </authorList>
    </citation>
    <scope>NUCLEOTIDE SEQUENCE</scope>
    <source>
        <strain evidence="1">KEN8</strain>
        <tissue evidence="1">Leaf</tissue>
    </source>
</reference>
<comment type="caution">
    <text evidence="1">The sequence shown here is derived from an EMBL/GenBank/DDBJ whole genome shotgun (WGS) entry which is preliminary data.</text>
</comment>
<dbReference type="EMBL" id="JACGWM010000001">
    <property type="protein sequence ID" value="KAL0396148.1"/>
    <property type="molecule type" value="Genomic_DNA"/>
</dbReference>
<accession>A0AAW2SUQ0</accession>
<proteinExistence type="predicted"/>